<feature type="compositionally biased region" description="Basic and acidic residues" evidence="1">
    <location>
        <begin position="83"/>
        <end position="93"/>
    </location>
</feature>
<dbReference type="AlphaFoldDB" id="A0A024SE13"/>
<dbReference type="OrthoDB" id="10398045at2759"/>
<name>A0A024SE13_HYPJR</name>
<dbReference type="HOGENOM" id="CLU_2401262_0_0_1"/>
<accession>A0A024SE13</accession>
<gene>
    <name evidence="2" type="ORF">M419DRAFT_78047</name>
</gene>
<evidence type="ECO:0000256" key="1">
    <source>
        <dbReference type="SAM" id="MobiDB-lite"/>
    </source>
</evidence>
<evidence type="ECO:0000313" key="3">
    <source>
        <dbReference type="Proteomes" id="UP000024376"/>
    </source>
</evidence>
<organism evidence="2 3">
    <name type="scientific">Hypocrea jecorina (strain ATCC 56765 / BCRC 32924 / NRRL 11460 / Rut C-30)</name>
    <name type="common">Trichoderma reesei</name>
    <dbReference type="NCBI Taxonomy" id="1344414"/>
    <lineage>
        <taxon>Eukaryota</taxon>
        <taxon>Fungi</taxon>
        <taxon>Dikarya</taxon>
        <taxon>Ascomycota</taxon>
        <taxon>Pezizomycotina</taxon>
        <taxon>Sordariomycetes</taxon>
        <taxon>Hypocreomycetidae</taxon>
        <taxon>Hypocreales</taxon>
        <taxon>Hypocreaceae</taxon>
        <taxon>Trichoderma</taxon>
    </lineage>
</organism>
<dbReference type="EMBL" id="KI911145">
    <property type="protein sequence ID" value="ETS02382.1"/>
    <property type="molecule type" value="Genomic_DNA"/>
</dbReference>
<proteinExistence type="predicted"/>
<feature type="compositionally biased region" description="Basic and acidic residues" evidence="1">
    <location>
        <begin position="23"/>
        <end position="32"/>
    </location>
</feature>
<protein>
    <submittedName>
        <fullName evidence="2">Uncharacterized protein</fullName>
    </submittedName>
</protein>
<dbReference type="Proteomes" id="UP000024376">
    <property type="component" value="Unassembled WGS sequence"/>
</dbReference>
<feature type="region of interest" description="Disordered" evidence="1">
    <location>
        <begin position="1"/>
        <end position="32"/>
    </location>
</feature>
<dbReference type="KEGG" id="trr:M419DRAFT_78047"/>
<evidence type="ECO:0000313" key="2">
    <source>
        <dbReference type="EMBL" id="ETS02382.1"/>
    </source>
</evidence>
<sequence>MASNPYRFQSVDPRNDTQVLYPDQHKGERDDNGVDKLHRVITYAYRIASHVCLSIRNLKQLIDVIAKKTDEEGGAGESATTIDLERGHVRHID</sequence>
<feature type="region of interest" description="Disordered" evidence="1">
    <location>
        <begin position="70"/>
        <end position="93"/>
    </location>
</feature>
<reference evidence="3" key="1">
    <citation type="journal article" date="2013" name="Ind. Biotechnol.">
        <title>Comparative genomics analysis of Trichoderma reesei strains.</title>
        <authorList>
            <person name="Koike H."/>
            <person name="Aerts A."/>
            <person name="LaButti K."/>
            <person name="Grigoriev I.V."/>
            <person name="Baker S.E."/>
        </authorList>
    </citation>
    <scope>NUCLEOTIDE SEQUENCE [LARGE SCALE GENOMIC DNA]</scope>
    <source>
        <strain evidence="3">ATCC 56765 / BCRC 32924 / NRRL 11460 / Rut C-30</strain>
    </source>
</reference>